<keyword evidence="2" id="KW-1185">Reference proteome</keyword>
<sequence length="57" mass="6794">LISAKPLDTEEEDVDVARERQRVYEGRAQNDLLRIWDLTKVCSLDFKCFFSLWLFTL</sequence>
<organism evidence="1 2">
    <name type="scientific">Xenoophorus captivus</name>
    <dbReference type="NCBI Taxonomy" id="1517983"/>
    <lineage>
        <taxon>Eukaryota</taxon>
        <taxon>Metazoa</taxon>
        <taxon>Chordata</taxon>
        <taxon>Craniata</taxon>
        <taxon>Vertebrata</taxon>
        <taxon>Euteleostomi</taxon>
        <taxon>Actinopterygii</taxon>
        <taxon>Neopterygii</taxon>
        <taxon>Teleostei</taxon>
        <taxon>Neoteleostei</taxon>
        <taxon>Acanthomorphata</taxon>
        <taxon>Ovalentaria</taxon>
        <taxon>Atherinomorphae</taxon>
        <taxon>Cyprinodontiformes</taxon>
        <taxon>Goodeidae</taxon>
        <taxon>Xenoophorus</taxon>
    </lineage>
</organism>
<evidence type="ECO:0000313" key="2">
    <source>
        <dbReference type="Proteomes" id="UP001434883"/>
    </source>
</evidence>
<accession>A0ABV0QI90</accession>
<reference evidence="1 2" key="1">
    <citation type="submission" date="2021-06" db="EMBL/GenBank/DDBJ databases">
        <authorList>
            <person name="Palmer J.M."/>
        </authorList>
    </citation>
    <scope>NUCLEOTIDE SEQUENCE [LARGE SCALE GENOMIC DNA]</scope>
    <source>
        <strain evidence="1 2">XC_2019</strain>
        <tissue evidence="1">Muscle</tissue>
    </source>
</reference>
<gene>
    <name evidence="1" type="ORF">XENOCAPTIV_014450</name>
</gene>
<dbReference type="EMBL" id="JAHRIN010011398">
    <property type="protein sequence ID" value="MEQ2195542.1"/>
    <property type="molecule type" value="Genomic_DNA"/>
</dbReference>
<comment type="caution">
    <text evidence="1">The sequence shown here is derived from an EMBL/GenBank/DDBJ whole genome shotgun (WGS) entry which is preliminary data.</text>
</comment>
<evidence type="ECO:0000313" key="1">
    <source>
        <dbReference type="EMBL" id="MEQ2195542.1"/>
    </source>
</evidence>
<protein>
    <submittedName>
        <fullName evidence="1">Uncharacterized protein</fullName>
    </submittedName>
</protein>
<proteinExistence type="predicted"/>
<name>A0ABV0QI90_9TELE</name>
<dbReference type="Proteomes" id="UP001434883">
    <property type="component" value="Unassembled WGS sequence"/>
</dbReference>
<feature type="non-terminal residue" evidence="1">
    <location>
        <position position="1"/>
    </location>
</feature>